<dbReference type="AlphaFoldDB" id="A0A941BG61"/>
<dbReference type="InterPro" id="IPR029033">
    <property type="entry name" value="His_PPase_superfam"/>
</dbReference>
<dbReference type="InterPro" id="IPR051021">
    <property type="entry name" value="Mito_Ser/Thr_phosphatase"/>
</dbReference>
<dbReference type="Pfam" id="PF00300">
    <property type="entry name" value="His_Phos_1"/>
    <property type="match status" value="1"/>
</dbReference>
<keyword evidence="3" id="KW-1185">Reference proteome</keyword>
<organism evidence="2 3">
    <name type="scientific">Ideonella aquatica</name>
    <dbReference type="NCBI Taxonomy" id="2824119"/>
    <lineage>
        <taxon>Bacteria</taxon>
        <taxon>Pseudomonadati</taxon>
        <taxon>Pseudomonadota</taxon>
        <taxon>Betaproteobacteria</taxon>
        <taxon>Burkholderiales</taxon>
        <taxon>Sphaerotilaceae</taxon>
        <taxon>Ideonella</taxon>
    </lineage>
</organism>
<dbReference type="SMART" id="SM00855">
    <property type="entry name" value="PGAM"/>
    <property type="match status" value="1"/>
</dbReference>
<dbReference type="SUPFAM" id="SSF53254">
    <property type="entry name" value="Phosphoglycerate mutase-like"/>
    <property type="match status" value="1"/>
</dbReference>
<dbReference type="InterPro" id="IPR013078">
    <property type="entry name" value="His_Pase_superF_clade-1"/>
</dbReference>
<name>A0A941BG61_9BURK</name>
<dbReference type="Proteomes" id="UP000678374">
    <property type="component" value="Unassembled WGS sequence"/>
</dbReference>
<dbReference type="PANTHER" id="PTHR20935">
    <property type="entry name" value="PHOSPHOGLYCERATE MUTASE-RELATED"/>
    <property type="match status" value="1"/>
</dbReference>
<comment type="caution">
    <text evidence="2">The sequence shown here is derived from an EMBL/GenBank/DDBJ whole genome shotgun (WGS) entry which is preliminary data.</text>
</comment>
<accession>A0A941BG61</accession>
<protein>
    <submittedName>
        <fullName evidence="2">Histidine phosphatase family protein</fullName>
    </submittedName>
</protein>
<reference evidence="2" key="1">
    <citation type="submission" date="2021-04" db="EMBL/GenBank/DDBJ databases">
        <title>The genome sequence of Ideonella sp. 4Y11.</title>
        <authorList>
            <person name="Liu Y."/>
        </authorList>
    </citation>
    <scope>NUCLEOTIDE SEQUENCE</scope>
    <source>
        <strain evidence="2">4Y11</strain>
    </source>
</reference>
<dbReference type="RefSeq" id="WP_210802129.1">
    <property type="nucleotide sequence ID" value="NZ_JAGQDE010000008.1"/>
</dbReference>
<evidence type="ECO:0000313" key="2">
    <source>
        <dbReference type="EMBL" id="MBQ0959486.1"/>
    </source>
</evidence>
<dbReference type="PANTHER" id="PTHR20935:SF1">
    <property type="entry name" value="SLL1549 PROTEIN"/>
    <property type="match status" value="1"/>
</dbReference>
<dbReference type="GO" id="GO:0016787">
    <property type="term" value="F:hydrolase activity"/>
    <property type="evidence" value="ECO:0007669"/>
    <property type="project" value="UniProtKB-KW"/>
</dbReference>
<sequence length="206" mass="22499">MQRRALIAASCALALPSQGQPASTIRERLPSPAELARARSGGLVLYVRHGLTDNSRIDQAGLKDFADCSMQRTLSPDGRRQAEQLGAAIRRAGWPVRRVVSSPMCRALDTARMAFGAQVETDPLLAYTAHLSAAQRQAAVARTRDWLSQAVPPAELRVVVAHGPNLSDLTDYFPSEAATVLFRPLAPGQFEYLGTLRIEQWESLPR</sequence>
<keyword evidence="1" id="KW-0378">Hydrolase</keyword>
<evidence type="ECO:0000313" key="3">
    <source>
        <dbReference type="Proteomes" id="UP000678374"/>
    </source>
</evidence>
<dbReference type="Gene3D" id="3.40.50.1240">
    <property type="entry name" value="Phosphoglycerate mutase-like"/>
    <property type="match status" value="1"/>
</dbReference>
<gene>
    <name evidence="2" type="ORF">KAK06_11045</name>
</gene>
<proteinExistence type="predicted"/>
<evidence type="ECO:0000256" key="1">
    <source>
        <dbReference type="ARBA" id="ARBA00022801"/>
    </source>
</evidence>
<dbReference type="EMBL" id="JAGQDE010000008">
    <property type="protein sequence ID" value="MBQ0959486.1"/>
    <property type="molecule type" value="Genomic_DNA"/>
</dbReference>
<dbReference type="CDD" id="cd07067">
    <property type="entry name" value="HP_PGM_like"/>
    <property type="match status" value="1"/>
</dbReference>